<dbReference type="InterPro" id="IPR007569">
    <property type="entry name" value="DUF559"/>
</dbReference>
<evidence type="ECO:0000259" key="1">
    <source>
        <dbReference type="Pfam" id="PF04480"/>
    </source>
</evidence>
<dbReference type="Gene3D" id="3.40.960.10">
    <property type="entry name" value="VSR Endonuclease"/>
    <property type="match status" value="1"/>
</dbReference>
<proteinExistence type="predicted"/>
<dbReference type="Pfam" id="PF04480">
    <property type="entry name" value="DUF559"/>
    <property type="match status" value="1"/>
</dbReference>
<protein>
    <recommendedName>
        <fullName evidence="1">DUF559 domain-containing protein</fullName>
    </recommendedName>
</protein>
<sequence length="298" mass="33220">MLRRPFHTSEGAARGLTEGRMRGHDLARPFAGVRISADVVLTHLVRCAALATRLAAEHAFSHTTAAALWGLPLPDDEDGLRPLHVTGFNGRQPPRMPGVIGHRSWDDTIRRVDVAGLPIVDAESTWLQLGAMLSFEDLVACGDALIRSPRHYTERPALSSVDGLARRLESFSGRGKAALREALPLVRDGSESRRETHLRLLLLRGGLPEPELNVDVRDDDGRFIGRGDMVYRGAKVLVEYDGDHHRTDIDQYERDQSRIERFQRAGWITVRVRRRGLAITPDETLERVRSALASRGDL</sequence>
<evidence type="ECO:0000313" key="2">
    <source>
        <dbReference type="EMBL" id="ARJ06400.1"/>
    </source>
</evidence>
<dbReference type="AlphaFoldDB" id="A0A1X9LWI0"/>
<feature type="domain" description="DUF559" evidence="1">
    <location>
        <begin position="228"/>
        <end position="292"/>
    </location>
</feature>
<dbReference type="EMBL" id="CP020715">
    <property type="protein sequence ID" value="ARJ06400.1"/>
    <property type="molecule type" value="Genomic_DNA"/>
</dbReference>
<evidence type="ECO:0000313" key="3">
    <source>
        <dbReference type="Proteomes" id="UP000192775"/>
    </source>
</evidence>
<keyword evidence="3" id="KW-1185">Reference proteome</keyword>
<dbReference type="SUPFAM" id="SSF52980">
    <property type="entry name" value="Restriction endonuclease-like"/>
    <property type="match status" value="1"/>
</dbReference>
<accession>A0A1X9LWI0</accession>
<reference evidence="2 3" key="1">
    <citation type="submission" date="2017-04" db="EMBL/GenBank/DDBJ databases">
        <authorList>
            <person name="Afonso C.L."/>
            <person name="Miller P.J."/>
            <person name="Scott M.A."/>
            <person name="Spackman E."/>
            <person name="Goraichik I."/>
            <person name="Dimitrov K.M."/>
            <person name="Suarez D.L."/>
            <person name="Swayne D.E."/>
        </authorList>
    </citation>
    <scope>NUCLEOTIDE SEQUENCE [LARGE SCALE GENOMIC DNA]</scope>
    <source>
        <strain evidence="3">XA(T)</strain>
    </source>
</reference>
<organism evidence="2 3">
    <name type="scientific">Cnuibacter physcomitrellae</name>
    <dbReference type="NCBI Taxonomy" id="1619308"/>
    <lineage>
        <taxon>Bacteria</taxon>
        <taxon>Bacillati</taxon>
        <taxon>Actinomycetota</taxon>
        <taxon>Actinomycetes</taxon>
        <taxon>Micrococcales</taxon>
        <taxon>Microbacteriaceae</taxon>
        <taxon>Cnuibacter</taxon>
    </lineage>
</organism>
<dbReference type="STRING" id="1619308.B5808_15140"/>
<dbReference type="Proteomes" id="UP000192775">
    <property type="component" value="Chromosome"/>
</dbReference>
<name>A0A1X9LWI0_9MICO</name>
<gene>
    <name evidence="2" type="ORF">B5808_15140</name>
</gene>
<dbReference type="KEGG" id="cphy:B5808_15140"/>
<dbReference type="InterPro" id="IPR011335">
    <property type="entry name" value="Restrct_endonuc-II-like"/>
</dbReference>